<dbReference type="Gene3D" id="3.80.10.10">
    <property type="entry name" value="Ribonuclease Inhibitor"/>
    <property type="match status" value="2"/>
</dbReference>
<keyword evidence="6" id="KW-0611">Plant defense</keyword>
<accession>A0A2G2WHA3</accession>
<evidence type="ECO:0000256" key="5">
    <source>
        <dbReference type="ARBA" id="ARBA00022741"/>
    </source>
</evidence>
<reference evidence="13" key="2">
    <citation type="journal article" date="2017" name="J. Anim. Genet.">
        <title>Multiple reference genome sequences of hot pepper reveal the massive evolution of plant disease resistance genes by retroduplication.</title>
        <authorList>
            <person name="Kim S."/>
            <person name="Park J."/>
            <person name="Yeom S.-I."/>
            <person name="Kim Y.-M."/>
            <person name="Seo E."/>
            <person name="Kim K.-T."/>
            <person name="Kim M.-S."/>
            <person name="Lee J.M."/>
            <person name="Cheong K."/>
            <person name="Shin H.-S."/>
            <person name="Kim S.-B."/>
            <person name="Han K."/>
            <person name="Lee J."/>
            <person name="Park M."/>
            <person name="Lee H.-A."/>
            <person name="Lee H.-Y."/>
            <person name="Lee Y."/>
            <person name="Oh S."/>
            <person name="Lee J.H."/>
            <person name="Choi E."/>
            <person name="Choi E."/>
            <person name="Lee S.E."/>
            <person name="Jeon J."/>
            <person name="Kim H."/>
            <person name="Choi G."/>
            <person name="Song H."/>
            <person name="Lee J."/>
            <person name="Lee S.-C."/>
            <person name="Kwon J.-K."/>
            <person name="Lee H.-Y."/>
            <person name="Koo N."/>
            <person name="Hong Y."/>
            <person name="Kim R.W."/>
            <person name="Kang W.-H."/>
            <person name="Huh J.H."/>
            <person name="Kang B.-C."/>
            <person name="Yang T.-J."/>
            <person name="Lee Y.-H."/>
            <person name="Bennetzen J.L."/>
            <person name="Choi D."/>
        </authorList>
    </citation>
    <scope>NUCLEOTIDE SEQUENCE [LARGE SCALE GENOMIC DNA]</scope>
    <source>
        <strain evidence="13">cv. PBC81</strain>
    </source>
</reference>
<evidence type="ECO:0000256" key="1">
    <source>
        <dbReference type="ARBA" id="ARBA00004170"/>
    </source>
</evidence>
<reference evidence="12 13" key="1">
    <citation type="journal article" date="2017" name="Genome Biol.">
        <title>New reference genome sequences of hot pepper reveal the massive evolution of plant disease-resistance genes by retroduplication.</title>
        <authorList>
            <person name="Kim S."/>
            <person name="Park J."/>
            <person name="Yeom S.I."/>
            <person name="Kim Y.M."/>
            <person name="Seo E."/>
            <person name="Kim K.T."/>
            <person name="Kim M.S."/>
            <person name="Lee J.M."/>
            <person name="Cheong K."/>
            <person name="Shin H.S."/>
            <person name="Kim S.B."/>
            <person name="Han K."/>
            <person name="Lee J."/>
            <person name="Park M."/>
            <person name="Lee H.A."/>
            <person name="Lee H.Y."/>
            <person name="Lee Y."/>
            <person name="Oh S."/>
            <person name="Lee J.H."/>
            <person name="Choi E."/>
            <person name="Choi E."/>
            <person name="Lee S.E."/>
            <person name="Jeon J."/>
            <person name="Kim H."/>
            <person name="Choi G."/>
            <person name="Song H."/>
            <person name="Lee J."/>
            <person name="Lee S.C."/>
            <person name="Kwon J.K."/>
            <person name="Lee H.Y."/>
            <person name="Koo N."/>
            <person name="Hong Y."/>
            <person name="Kim R.W."/>
            <person name="Kang W.H."/>
            <person name="Huh J.H."/>
            <person name="Kang B.C."/>
            <person name="Yang T.J."/>
            <person name="Lee Y.H."/>
            <person name="Bennetzen J.L."/>
            <person name="Choi D."/>
        </authorList>
    </citation>
    <scope>NUCLEOTIDE SEQUENCE [LARGE SCALE GENOMIC DNA]</scope>
    <source>
        <strain evidence="13">cv. PBC81</strain>
    </source>
</reference>
<dbReference type="InterPro" id="IPR032675">
    <property type="entry name" value="LRR_dom_sf"/>
</dbReference>
<protein>
    <submittedName>
        <fullName evidence="12">Uncharacterized protein</fullName>
    </submittedName>
</protein>
<evidence type="ECO:0000256" key="3">
    <source>
        <dbReference type="ARBA" id="ARBA00022614"/>
    </source>
</evidence>
<dbReference type="GO" id="GO:0005524">
    <property type="term" value="F:ATP binding"/>
    <property type="evidence" value="ECO:0007669"/>
    <property type="project" value="UniProtKB-KW"/>
</dbReference>
<name>A0A2G2WHA3_CAPBA</name>
<dbReference type="GO" id="GO:0051607">
    <property type="term" value="P:defense response to virus"/>
    <property type="evidence" value="ECO:0007669"/>
    <property type="project" value="UniProtKB-ARBA"/>
</dbReference>
<dbReference type="Proteomes" id="UP000224567">
    <property type="component" value="Unassembled WGS sequence"/>
</dbReference>
<evidence type="ECO:0000256" key="7">
    <source>
        <dbReference type="ARBA" id="ARBA00022840"/>
    </source>
</evidence>
<keyword evidence="5" id="KW-0547">Nucleotide-binding</keyword>
<dbReference type="GO" id="GO:0098542">
    <property type="term" value="P:defense response to other organism"/>
    <property type="evidence" value="ECO:0007669"/>
    <property type="project" value="TreeGrafter"/>
</dbReference>
<dbReference type="InterPro" id="IPR002182">
    <property type="entry name" value="NB-ARC"/>
</dbReference>
<dbReference type="FunFam" id="1.10.10.10:FF:000322">
    <property type="entry name" value="Probable disease resistance protein At1g63360"/>
    <property type="match status" value="1"/>
</dbReference>
<evidence type="ECO:0000256" key="9">
    <source>
        <dbReference type="ARBA" id="ARBA00023136"/>
    </source>
</evidence>
<keyword evidence="8" id="KW-0175">Coiled coil</keyword>
<dbReference type="InterPro" id="IPR036388">
    <property type="entry name" value="WH-like_DNA-bd_sf"/>
</dbReference>
<keyword evidence="9" id="KW-0472">Membrane</keyword>
<dbReference type="AlphaFoldDB" id="A0A2G2WHA3"/>
<dbReference type="Pfam" id="PF00931">
    <property type="entry name" value="NB-ARC"/>
    <property type="match status" value="1"/>
</dbReference>
<evidence type="ECO:0000256" key="6">
    <source>
        <dbReference type="ARBA" id="ARBA00022821"/>
    </source>
</evidence>
<dbReference type="Pfam" id="PF23559">
    <property type="entry name" value="WHD_DRP"/>
    <property type="match status" value="1"/>
</dbReference>
<dbReference type="FunFam" id="3.40.50.300:FF:001091">
    <property type="entry name" value="Probable disease resistance protein At1g61300"/>
    <property type="match status" value="1"/>
</dbReference>
<dbReference type="SUPFAM" id="SSF52058">
    <property type="entry name" value="L domain-like"/>
    <property type="match status" value="1"/>
</dbReference>
<evidence type="ECO:0000259" key="11">
    <source>
        <dbReference type="Pfam" id="PF23559"/>
    </source>
</evidence>
<evidence type="ECO:0000256" key="2">
    <source>
        <dbReference type="ARBA" id="ARBA00008894"/>
    </source>
</evidence>
<sequence>MPSLVTQYEILQNVCGNVGDFHGLILNGYIEHDNVEYVLPQFQHMADRVGLFLWNELILEHSSVFKLAHLLLKIIPIELEVMHICFTKFKASTSAEVGHFIKQLLEATPNILREYLIHLQEHMVTIITTSTSGARNIHVMIEFLLIILTDVPKDFIHHEKLFDLLARVGALIREISTLVRDLDEESRNKESTNGTNCATRDLLDSIELLKEDLKHGYLKAPDSYQCCFSMSDGPLFMHLLLIHLNDLLDSNSYPIALIKEEIGQMWHMRQKMSSIQLVRDNGLFHLIFSLPITIKKIKLIKEDVFNLLEKIPKNRSRVVVSSPKKPVESKSLTNGKVIVGFKEETKWLISKLTCGPKDLDVISITGMPGSGKTTLAYKVYNDESVCSHFDLRAWCTVDQEYDEKKLLMKLFNQVTGSDLTFSEEIDVADKLQKQLYGKRYLIVLDDVWDTTTWDDLTRPFPEVVKGSRIILTTRQKEVAFHGKGNTDPLNLRLLRLEESWELLEKRAFGKESCPDELLDIGKEIAQNCKGLPLVADLIAGVIAGLEKKKSVWLEVRNNLNSFILNSEVEVMKVIELSYEHLPDHLKPCFLYLARYLKDKEMNRDVMKMHWRAEGLVEQTGMKSLEEVMEIYLDNLISSSLVISFNEIGDDPTCQLHDLVHDFCLIKAKEEKLFEQISSRDPSFSSELMPRIVNIDYNKEQFEHNTFVLFSSKMKRHSGKHLYSLFITGDKMEDCLSDACHLRDLRLLRVLQLDPSFMMVKDSLLNEIGMLNQLRFLYIGTEVKSLPSSFSNLWNLETIWVENEGSTLVLLPRIWDLVKLRVLIMNSCSFFDMDTDEPILIIEDSKLENLRALGTFVLSYSKDTEDIFVRFPNLQRLTFILKELWDYSSKRFWFPKLDFLTKLEVLNVELESSNSNNSGPSVVTNWSWDFHFPSYLKTLVLRDFPLTSDSLSTIARMPNLEDLGLEKTIIKGGEWNMGEEDTFENLKYFGLFEVPLAKWEIGEKSFPVLEKLALWGCRKLEEILPNFGDIGSLKIIELEENPQIEDSALTIKEYVEEMTGEDKLKIISPNNIPLSKTGSSLL</sequence>
<dbReference type="Gene3D" id="3.40.50.300">
    <property type="entry name" value="P-loop containing nucleotide triphosphate hydrolases"/>
    <property type="match status" value="1"/>
</dbReference>
<dbReference type="EMBL" id="MLFT02000006">
    <property type="protein sequence ID" value="PHT44602.1"/>
    <property type="molecule type" value="Genomic_DNA"/>
</dbReference>
<feature type="domain" description="NB-ARC" evidence="10">
    <location>
        <begin position="348"/>
        <end position="512"/>
    </location>
</feature>
<keyword evidence="7" id="KW-0067">ATP-binding</keyword>
<dbReference type="Gene3D" id="1.10.10.10">
    <property type="entry name" value="Winged helix-like DNA-binding domain superfamily/Winged helix DNA-binding domain"/>
    <property type="match status" value="1"/>
</dbReference>
<dbReference type="GO" id="GO:0016020">
    <property type="term" value="C:membrane"/>
    <property type="evidence" value="ECO:0007669"/>
    <property type="project" value="UniProtKB-SubCell"/>
</dbReference>
<evidence type="ECO:0000313" key="13">
    <source>
        <dbReference type="Proteomes" id="UP000224567"/>
    </source>
</evidence>
<organism evidence="12 13">
    <name type="scientific">Capsicum baccatum</name>
    <name type="common">Peruvian pepper</name>
    <dbReference type="NCBI Taxonomy" id="33114"/>
    <lineage>
        <taxon>Eukaryota</taxon>
        <taxon>Viridiplantae</taxon>
        <taxon>Streptophyta</taxon>
        <taxon>Embryophyta</taxon>
        <taxon>Tracheophyta</taxon>
        <taxon>Spermatophyta</taxon>
        <taxon>Magnoliopsida</taxon>
        <taxon>eudicotyledons</taxon>
        <taxon>Gunneridae</taxon>
        <taxon>Pentapetalae</taxon>
        <taxon>asterids</taxon>
        <taxon>lamiids</taxon>
        <taxon>Solanales</taxon>
        <taxon>Solanaceae</taxon>
        <taxon>Solanoideae</taxon>
        <taxon>Capsiceae</taxon>
        <taxon>Capsicum</taxon>
    </lineage>
</organism>
<comment type="caution">
    <text evidence="12">The sequence shown here is derived from an EMBL/GenBank/DDBJ whole genome shotgun (WGS) entry which is preliminary data.</text>
</comment>
<dbReference type="PRINTS" id="PR00364">
    <property type="entry name" value="DISEASERSIST"/>
</dbReference>
<dbReference type="PANTHER" id="PTHR23155">
    <property type="entry name" value="DISEASE RESISTANCE PROTEIN RP"/>
    <property type="match status" value="1"/>
</dbReference>
<dbReference type="InterPro" id="IPR058922">
    <property type="entry name" value="WHD_DRP"/>
</dbReference>
<keyword evidence="3" id="KW-0433">Leucine-rich repeat</keyword>
<dbReference type="PANTHER" id="PTHR23155:SF1228">
    <property type="entry name" value="NB-ARC DOMAIN CONTAINING PROTEIN, EXPRESSED"/>
    <property type="match status" value="1"/>
</dbReference>
<keyword evidence="4" id="KW-0677">Repeat</keyword>
<feature type="domain" description="Disease resistance protein winged helix" evidence="11">
    <location>
        <begin position="597"/>
        <end position="662"/>
    </location>
</feature>
<dbReference type="STRING" id="33114.A0A2G2WHA3"/>
<dbReference type="GO" id="GO:0043531">
    <property type="term" value="F:ADP binding"/>
    <property type="evidence" value="ECO:0007669"/>
    <property type="project" value="InterPro"/>
</dbReference>
<evidence type="ECO:0000313" key="12">
    <source>
        <dbReference type="EMBL" id="PHT44602.1"/>
    </source>
</evidence>
<evidence type="ECO:0000256" key="4">
    <source>
        <dbReference type="ARBA" id="ARBA00022737"/>
    </source>
</evidence>
<dbReference type="InterPro" id="IPR044974">
    <property type="entry name" value="Disease_R_plants"/>
</dbReference>
<dbReference type="SUPFAM" id="SSF52540">
    <property type="entry name" value="P-loop containing nucleoside triphosphate hydrolases"/>
    <property type="match status" value="1"/>
</dbReference>
<gene>
    <name evidence="12" type="ORF">CQW23_13760</name>
</gene>
<dbReference type="InterPro" id="IPR027417">
    <property type="entry name" value="P-loop_NTPase"/>
</dbReference>
<dbReference type="OrthoDB" id="1300020at2759"/>
<evidence type="ECO:0000259" key="10">
    <source>
        <dbReference type="Pfam" id="PF00931"/>
    </source>
</evidence>
<dbReference type="InterPro" id="IPR042197">
    <property type="entry name" value="Apaf_helical"/>
</dbReference>
<proteinExistence type="inferred from homology"/>
<comment type="similarity">
    <text evidence="2">Belongs to the disease resistance NB-LRR family.</text>
</comment>
<comment type="subcellular location">
    <subcellularLocation>
        <location evidence="1">Membrane</location>
        <topology evidence="1">Peripheral membrane protein</topology>
    </subcellularLocation>
</comment>
<feature type="non-terminal residue" evidence="12">
    <location>
        <position position="1081"/>
    </location>
</feature>
<evidence type="ECO:0000256" key="8">
    <source>
        <dbReference type="ARBA" id="ARBA00023054"/>
    </source>
</evidence>
<dbReference type="Gene3D" id="1.10.8.430">
    <property type="entry name" value="Helical domain of apoptotic protease-activating factors"/>
    <property type="match status" value="1"/>
</dbReference>
<keyword evidence="13" id="KW-1185">Reference proteome</keyword>